<gene>
    <name evidence="2" type="ORF">HX837_06510</name>
</gene>
<dbReference type="InterPro" id="IPR052613">
    <property type="entry name" value="LicD_transferase"/>
</dbReference>
<name>A0A7K4MQI0_9ARCH</name>
<dbReference type="PANTHER" id="PTHR13627:SF31">
    <property type="entry name" value="RIBITOL 5-PHOSPHATE TRANSFERASE FKRP"/>
    <property type="match status" value="1"/>
</dbReference>
<accession>A0A7K4MQI0</accession>
<dbReference type="InterPro" id="IPR007074">
    <property type="entry name" value="LicD/FKTN/FKRP_NTP_transf"/>
</dbReference>
<dbReference type="GO" id="GO:0009100">
    <property type="term" value="P:glycoprotein metabolic process"/>
    <property type="evidence" value="ECO:0007669"/>
    <property type="project" value="UniProtKB-ARBA"/>
</dbReference>
<protein>
    <submittedName>
        <fullName evidence="2">LicD family protein</fullName>
    </submittedName>
</protein>
<evidence type="ECO:0000313" key="3">
    <source>
        <dbReference type="Proteomes" id="UP000523105"/>
    </source>
</evidence>
<feature type="domain" description="LicD/FKTN/FKRP nucleotidyltransferase" evidence="1">
    <location>
        <begin position="191"/>
        <end position="241"/>
    </location>
</feature>
<reference evidence="2 3" key="1">
    <citation type="journal article" date="2019" name="Environ. Microbiol.">
        <title>Genomics insights into ecotype formation of ammonia-oxidizing archaea in the deep ocean.</title>
        <authorList>
            <person name="Wang Y."/>
            <person name="Huang J.M."/>
            <person name="Cui G.J."/>
            <person name="Nunoura T."/>
            <person name="Takaki Y."/>
            <person name="Li W.L."/>
            <person name="Li J."/>
            <person name="Gao Z.M."/>
            <person name="Takai K."/>
            <person name="Zhang A.Q."/>
            <person name="Stepanauskas R."/>
        </authorList>
    </citation>
    <scope>NUCLEOTIDE SEQUENCE [LARGE SCALE GENOMIC DNA]</scope>
    <source>
        <strain evidence="2 3">L15b</strain>
    </source>
</reference>
<dbReference type="EMBL" id="JACASV010000061">
    <property type="protein sequence ID" value="NWJ43833.1"/>
    <property type="molecule type" value="Genomic_DNA"/>
</dbReference>
<organism evidence="2 3">
    <name type="scientific">Marine Group I thaumarchaeote</name>
    <dbReference type="NCBI Taxonomy" id="2511932"/>
    <lineage>
        <taxon>Archaea</taxon>
        <taxon>Nitrososphaerota</taxon>
        <taxon>Marine Group I</taxon>
    </lineage>
</organism>
<sequence>MIDKNTSIICQCLTASKIPHILGGSSFIGLTTGALTKYTDNITLYIFNYNQYKIFILFFRLLFQGILLKPKFKLGHLQFKLRKKNSLFSKNHEYYILFPGEIENSMYKFFIGGRFIYFNIDDLHENNISKIKINKQTYTLPNNYQDFKEKYNGNLLSGVYQNFSVSFNSETEMEAINLLEDVVNNLENINCQYWLDGGTLLGAVRDKKLIPWDHDLDIGVKYKNDETLEKLISQLRKKYYIRPLPFSKQENVWSLGKYRIIKVYPRKYLFFHEKLCLDIFIFYHSVLESDNKKVYKYGVWNKNAYYDYKLLEELSTISFYGREYSTPGKTSEYLEAKYGDDWKIPRENWNVVIDDKSISRQENQS</sequence>
<comment type="caution">
    <text evidence="2">The sequence shown here is derived from an EMBL/GenBank/DDBJ whole genome shotgun (WGS) entry which is preliminary data.</text>
</comment>
<dbReference type="AlphaFoldDB" id="A0A7K4MQI0"/>
<dbReference type="PANTHER" id="PTHR13627">
    <property type="entry name" value="FUKUTIN RELATED PROTEIN"/>
    <property type="match status" value="1"/>
</dbReference>
<dbReference type="Proteomes" id="UP000523105">
    <property type="component" value="Unassembled WGS sequence"/>
</dbReference>
<proteinExistence type="predicted"/>
<evidence type="ECO:0000313" key="2">
    <source>
        <dbReference type="EMBL" id="NWJ43833.1"/>
    </source>
</evidence>
<dbReference type="Pfam" id="PF04991">
    <property type="entry name" value="LicD"/>
    <property type="match status" value="1"/>
</dbReference>
<evidence type="ECO:0000259" key="1">
    <source>
        <dbReference type="Pfam" id="PF04991"/>
    </source>
</evidence>